<proteinExistence type="predicted"/>
<evidence type="ECO:0000313" key="1">
    <source>
        <dbReference type="EMBL" id="KAI8424296.1"/>
    </source>
</evidence>
<dbReference type="Proteomes" id="UP001064048">
    <property type="component" value="Chromosome 4"/>
</dbReference>
<keyword evidence="2" id="KW-1185">Reference proteome</keyword>
<comment type="caution">
    <text evidence="1">The sequence shown here is derived from an EMBL/GenBank/DDBJ whole genome shotgun (WGS) entry which is preliminary data.</text>
</comment>
<accession>A0ACC0JJE7</accession>
<sequence>MSLQGGGSYSNLWSSQTGLQELEGGMGELEPLGEMPEAGFEPQTRARSNTWPLPRPDNYVDPAEDAGSKKNSNQNLSGAPPLPTVGKKNSSRRNAWGNLSYADLITQAITSAQDNRLTLSQIYEWMVQNVPYFKDKGDSNSSAGWKSTNHCVTQEPFILTVIEKRAMELLKALSELGPDKLRSHDVGRDTPSLSGGSIKQ</sequence>
<organism evidence="1 2">
    <name type="scientific">Choristoneura fumiferana</name>
    <name type="common">Spruce budworm moth</name>
    <name type="synonym">Archips fumiferana</name>
    <dbReference type="NCBI Taxonomy" id="7141"/>
    <lineage>
        <taxon>Eukaryota</taxon>
        <taxon>Metazoa</taxon>
        <taxon>Ecdysozoa</taxon>
        <taxon>Arthropoda</taxon>
        <taxon>Hexapoda</taxon>
        <taxon>Insecta</taxon>
        <taxon>Pterygota</taxon>
        <taxon>Neoptera</taxon>
        <taxon>Endopterygota</taxon>
        <taxon>Lepidoptera</taxon>
        <taxon>Glossata</taxon>
        <taxon>Ditrysia</taxon>
        <taxon>Tortricoidea</taxon>
        <taxon>Tortricidae</taxon>
        <taxon>Tortricinae</taxon>
        <taxon>Choristoneura</taxon>
    </lineage>
</organism>
<protein>
    <submittedName>
        <fullName evidence="1">Uncharacterized protein</fullName>
    </submittedName>
</protein>
<gene>
    <name evidence="1" type="ORF">MSG28_002846</name>
</gene>
<dbReference type="EMBL" id="CM046104">
    <property type="protein sequence ID" value="KAI8424296.1"/>
    <property type="molecule type" value="Genomic_DNA"/>
</dbReference>
<reference evidence="1 2" key="1">
    <citation type="journal article" date="2022" name="Genome Biol. Evol.">
        <title>The Spruce Budworm Genome: Reconstructing the Evolutionary History of Antifreeze Proteins.</title>
        <authorList>
            <person name="Beliveau C."/>
            <person name="Gagne P."/>
            <person name="Picq S."/>
            <person name="Vernygora O."/>
            <person name="Keeling C.I."/>
            <person name="Pinkney K."/>
            <person name="Doucet D."/>
            <person name="Wen F."/>
            <person name="Johnston J.S."/>
            <person name="Maaroufi H."/>
            <person name="Boyle B."/>
            <person name="Laroche J."/>
            <person name="Dewar K."/>
            <person name="Juretic N."/>
            <person name="Blackburn G."/>
            <person name="Nisole A."/>
            <person name="Brunet B."/>
            <person name="Brandao M."/>
            <person name="Lumley L."/>
            <person name="Duan J."/>
            <person name="Quan G."/>
            <person name="Lucarotti C.J."/>
            <person name="Roe A.D."/>
            <person name="Sperling F.A.H."/>
            <person name="Levesque R.C."/>
            <person name="Cusson M."/>
        </authorList>
    </citation>
    <scope>NUCLEOTIDE SEQUENCE [LARGE SCALE GENOMIC DNA]</scope>
    <source>
        <strain evidence="1">Glfc:IPQL:Cfum</strain>
    </source>
</reference>
<name>A0ACC0JJE7_CHOFU</name>
<evidence type="ECO:0000313" key="2">
    <source>
        <dbReference type="Proteomes" id="UP001064048"/>
    </source>
</evidence>